<sequence>MRLDVELRSTQANGGDDVVRCATLMSSANSESGGGEEETSRTEGNLKVEDFSVLNSTKFSKNFEITLCRDGVGGS</sequence>
<reference evidence="1 2" key="1">
    <citation type="submission" date="2017-12" db="EMBL/GenBank/DDBJ databases">
        <title>Comparative genomics of Botrytis spp.</title>
        <authorList>
            <person name="Valero-Jimenez C.A."/>
            <person name="Tapia P."/>
            <person name="Veloso J."/>
            <person name="Silva-Moreno E."/>
            <person name="Staats M."/>
            <person name="Valdes J.H."/>
            <person name="Van Kan J.A.L."/>
        </authorList>
    </citation>
    <scope>NUCLEOTIDE SEQUENCE [LARGE SCALE GENOMIC DNA]</scope>
    <source>
        <strain evidence="1 2">MUCL2120</strain>
    </source>
</reference>
<dbReference type="EMBL" id="PQXJ01000251">
    <property type="protein sequence ID" value="TGO55159.1"/>
    <property type="molecule type" value="Genomic_DNA"/>
</dbReference>
<evidence type="ECO:0000313" key="2">
    <source>
        <dbReference type="Proteomes" id="UP000297452"/>
    </source>
</evidence>
<evidence type="ECO:0000313" key="1">
    <source>
        <dbReference type="EMBL" id="TGO55159.1"/>
    </source>
</evidence>
<protein>
    <submittedName>
        <fullName evidence="1">Uncharacterized protein</fullName>
    </submittedName>
</protein>
<name>A0A4Z1I0P8_9HELO</name>
<dbReference type="AlphaFoldDB" id="A0A4Z1I0P8"/>
<accession>A0A4Z1I0P8</accession>
<proteinExistence type="predicted"/>
<gene>
    <name evidence="1" type="ORF">BOTNAR_0251g00150</name>
</gene>
<organism evidence="1 2">
    <name type="scientific">Botryotinia narcissicola</name>
    <dbReference type="NCBI Taxonomy" id="278944"/>
    <lineage>
        <taxon>Eukaryota</taxon>
        <taxon>Fungi</taxon>
        <taxon>Dikarya</taxon>
        <taxon>Ascomycota</taxon>
        <taxon>Pezizomycotina</taxon>
        <taxon>Leotiomycetes</taxon>
        <taxon>Helotiales</taxon>
        <taxon>Sclerotiniaceae</taxon>
        <taxon>Botryotinia</taxon>
    </lineage>
</organism>
<dbReference type="OrthoDB" id="10465770at2759"/>
<comment type="caution">
    <text evidence="1">The sequence shown here is derived from an EMBL/GenBank/DDBJ whole genome shotgun (WGS) entry which is preliminary data.</text>
</comment>
<dbReference type="Proteomes" id="UP000297452">
    <property type="component" value="Unassembled WGS sequence"/>
</dbReference>
<keyword evidence="2" id="KW-1185">Reference proteome</keyword>